<dbReference type="Pfam" id="PF05050">
    <property type="entry name" value="Methyltransf_21"/>
    <property type="match status" value="1"/>
</dbReference>
<dbReference type="Gene3D" id="3.40.50.150">
    <property type="entry name" value="Vaccinia Virus protein VP39"/>
    <property type="match status" value="1"/>
</dbReference>
<dbReference type="InterPro" id="IPR006342">
    <property type="entry name" value="FkbM_mtfrase"/>
</dbReference>
<dbReference type="Proteomes" id="UP000075583">
    <property type="component" value="Unassembled WGS sequence"/>
</dbReference>
<proteinExistence type="predicted"/>
<dbReference type="AlphaFoldDB" id="A0A150XPE2"/>
<dbReference type="PANTHER" id="PTHR34203">
    <property type="entry name" value="METHYLTRANSFERASE, FKBM FAMILY PROTEIN"/>
    <property type="match status" value="1"/>
</dbReference>
<reference evidence="2" key="1">
    <citation type="submission" date="2016-01" db="EMBL/GenBank/DDBJ databases">
        <title>Genome sequencing of Roseivirga ehrenbergii KMM 6017.</title>
        <authorList>
            <person name="Selvaratnam C."/>
            <person name="Thevarajoo S."/>
            <person name="Goh K.M."/>
            <person name="Ee R."/>
            <person name="Chan K.-G."/>
            <person name="Chong C.S."/>
        </authorList>
    </citation>
    <scope>NUCLEOTIDE SEQUENCE [LARGE SCALE GENOMIC DNA]</scope>
    <source>
        <strain evidence="2">KMM 6017</strain>
    </source>
</reference>
<dbReference type="SUPFAM" id="SSF53335">
    <property type="entry name" value="S-adenosyl-L-methionine-dependent methyltransferases"/>
    <property type="match status" value="1"/>
</dbReference>
<dbReference type="EMBL" id="LQZQ01000004">
    <property type="protein sequence ID" value="KYG80574.1"/>
    <property type="molecule type" value="Genomic_DNA"/>
</dbReference>
<evidence type="ECO:0000313" key="3">
    <source>
        <dbReference type="Proteomes" id="UP000075583"/>
    </source>
</evidence>
<organism evidence="2 3">
    <name type="scientific">Roseivirga ehrenbergii (strain DSM 102268 / JCM 13514 / KCTC 12282 / NCIMB 14502 / KMM 6017)</name>
    <dbReference type="NCBI Taxonomy" id="279360"/>
    <lineage>
        <taxon>Bacteria</taxon>
        <taxon>Pseudomonadati</taxon>
        <taxon>Bacteroidota</taxon>
        <taxon>Cytophagia</taxon>
        <taxon>Cytophagales</taxon>
        <taxon>Roseivirgaceae</taxon>
        <taxon>Roseivirga</taxon>
    </lineage>
</organism>
<dbReference type="STRING" id="279360.MB14_15610"/>
<evidence type="ECO:0000313" key="2">
    <source>
        <dbReference type="EMBL" id="KYG80574.1"/>
    </source>
</evidence>
<evidence type="ECO:0000259" key="1">
    <source>
        <dbReference type="Pfam" id="PF05050"/>
    </source>
</evidence>
<sequence length="275" mass="31732">MLNFIKRRREKKAIKSTFREYGHEIKQFDIDGYGQVEYAQWLHPFEGPKFVTKAQIDFYKELSGDGEMIIDIGAHTGDTTVPMALAVGKSGIVLGLEPNPYVYKILEKNSALNPDNTNIVPLPFAATEEDGEFVFNYSDASFCNGGFLSQIKNRKHKHNYELNVLGKNFKRFLDENYSDRLSQLSLLKVDAEGYDKEILNDMADLISTYRPNIMAECYKRLTQVEREELYDSMAKHDYDIYCIDGFESNANRILLSKDKMNFKKHFEMLAIPKVK</sequence>
<dbReference type="OrthoDB" id="930965at2"/>
<comment type="caution">
    <text evidence="2">The sequence shown here is derived from an EMBL/GenBank/DDBJ whole genome shotgun (WGS) entry which is preliminary data.</text>
</comment>
<protein>
    <recommendedName>
        <fullName evidence="1">Methyltransferase FkbM domain-containing protein</fullName>
    </recommendedName>
</protein>
<dbReference type="InterPro" id="IPR052514">
    <property type="entry name" value="SAM-dependent_MTase"/>
</dbReference>
<name>A0A150XPE2_ROSEK</name>
<dbReference type="NCBIfam" id="TIGR01444">
    <property type="entry name" value="fkbM_fam"/>
    <property type="match status" value="1"/>
</dbReference>
<dbReference type="InterPro" id="IPR029063">
    <property type="entry name" value="SAM-dependent_MTases_sf"/>
</dbReference>
<dbReference type="RefSeq" id="WP_062590308.1">
    <property type="nucleotide sequence ID" value="NZ_LQZQ01000004.1"/>
</dbReference>
<gene>
    <name evidence="2" type="ORF">MB14_15610</name>
</gene>
<feature type="domain" description="Methyltransferase FkbM" evidence="1">
    <location>
        <begin position="71"/>
        <end position="238"/>
    </location>
</feature>
<accession>A0A150XPE2</accession>
<keyword evidence="3" id="KW-1185">Reference proteome</keyword>
<dbReference type="PANTHER" id="PTHR34203:SF15">
    <property type="entry name" value="SLL1173 PROTEIN"/>
    <property type="match status" value="1"/>
</dbReference>